<comment type="caution">
    <text evidence="3">The sequence shown here is derived from an EMBL/GenBank/DDBJ whole genome shotgun (WGS) entry which is preliminary data.</text>
</comment>
<sequence>MSLLLKNATNSIWHAFNALCCDKSGLVVKSKLKVLTANIGTLLDLYGVEKGLEHYRSTSDLNFEHFKYYLQKEVFSSLPDNITLTSIQDFEARVDEVCWLVCKKDLILREKPLLPDESVFQLFRVFCMLADLVVESSEIYQVLMHSSEVGKVVSEIVNSVGLEWNASEFEILSSSVRAFRFSSFLALIETKYFGDGCVETDGLVEAVQEIFRTYLQDVLKKGTLMKRGFLLPTLREYWFVLRPTQLNYYKSQDERECCGSISLDTQCRVDATSRGMRTQDKAHRLALHTSERTYEFAAYDHRSRLQWISSLHLAIAQSGCREGYQRTLAARRRAQREADALRLSEEHKRRTSQILDMEMTRAQLQAEKMAINLNNSISARVAAELQAKELEAVHREEEKRVQMLEETRRTLERLLEEETQAKRDEEIVRNLQGRVLREEMEHREKLERLQEEQKALLELEREKRMEFEKQQKDKEEQLSEAQQRLQQLEDEKQKLDRELKLAQEKITSSERSKEVLEAKLRVMLPQLKDSGRICRALSFVPSTKERPAFAEVRSNISANGLKRSEEAPH</sequence>
<evidence type="ECO:0000259" key="2">
    <source>
        <dbReference type="PROSITE" id="PS50003"/>
    </source>
</evidence>
<protein>
    <submittedName>
        <fullName evidence="3">Differentially expressed in FDCP 6-like protein</fullName>
    </submittedName>
</protein>
<name>A0AAE1I114_9NEOP</name>
<dbReference type="GO" id="GO:0005737">
    <property type="term" value="C:cytoplasm"/>
    <property type="evidence" value="ECO:0007669"/>
    <property type="project" value="TreeGrafter"/>
</dbReference>
<dbReference type="Gene3D" id="2.30.29.30">
    <property type="entry name" value="Pleckstrin-homology domain (PH domain)/Phosphotyrosine-binding domain (PTB)"/>
    <property type="match status" value="1"/>
</dbReference>
<dbReference type="PANTHER" id="PTHR14383:SF5">
    <property type="entry name" value="RUN DOMAIN-CONTAINING PROTEIN"/>
    <property type="match status" value="1"/>
</dbReference>
<evidence type="ECO:0000256" key="1">
    <source>
        <dbReference type="SAM" id="Coils"/>
    </source>
</evidence>
<dbReference type="AlphaFoldDB" id="A0AAE1I114"/>
<dbReference type="GO" id="GO:0005634">
    <property type="term" value="C:nucleus"/>
    <property type="evidence" value="ECO:0007669"/>
    <property type="project" value="TreeGrafter"/>
</dbReference>
<dbReference type="InterPro" id="IPR011993">
    <property type="entry name" value="PH-like_dom_sf"/>
</dbReference>
<dbReference type="SUPFAM" id="SSF50729">
    <property type="entry name" value="PH domain-like"/>
    <property type="match status" value="1"/>
</dbReference>
<dbReference type="InterPro" id="IPR057836">
    <property type="entry name" value="EF-hand_SWAP70_N"/>
</dbReference>
<feature type="domain" description="PH" evidence="2">
    <location>
        <begin position="217"/>
        <end position="316"/>
    </location>
</feature>
<dbReference type="SMART" id="SM00233">
    <property type="entry name" value="PH"/>
    <property type="match status" value="1"/>
</dbReference>
<feature type="coiled-coil region" evidence="1">
    <location>
        <begin position="380"/>
        <end position="519"/>
    </location>
</feature>
<dbReference type="Pfam" id="PF00169">
    <property type="entry name" value="PH"/>
    <property type="match status" value="1"/>
</dbReference>
<dbReference type="PROSITE" id="PS50003">
    <property type="entry name" value="PH_DOMAIN"/>
    <property type="match status" value="1"/>
</dbReference>
<proteinExistence type="predicted"/>
<evidence type="ECO:0000313" key="4">
    <source>
        <dbReference type="Proteomes" id="UP001219518"/>
    </source>
</evidence>
<reference evidence="3" key="2">
    <citation type="journal article" date="2023" name="BMC Genomics">
        <title>Pest status, molecular evolution, and epigenetic factors derived from the genome assembly of Frankliniella fusca, a thysanopteran phytovirus vector.</title>
        <authorList>
            <person name="Catto M.A."/>
            <person name="Labadie P.E."/>
            <person name="Jacobson A.L."/>
            <person name="Kennedy G.G."/>
            <person name="Srinivasan R."/>
            <person name="Hunt B.G."/>
        </authorList>
    </citation>
    <scope>NUCLEOTIDE SEQUENCE</scope>
    <source>
        <strain evidence="3">PL_HMW_Pooled</strain>
    </source>
</reference>
<dbReference type="PANTHER" id="PTHR14383">
    <property type="entry name" value="SWAP-70 RECOMBINASE"/>
    <property type="match status" value="1"/>
</dbReference>
<gene>
    <name evidence="3" type="ORF">KUF71_024010</name>
</gene>
<keyword evidence="4" id="KW-1185">Reference proteome</keyword>
<dbReference type="Proteomes" id="UP001219518">
    <property type="component" value="Unassembled WGS sequence"/>
</dbReference>
<evidence type="ECO:0000313" key="3">
    <source>
        <dbReference type="EMBL" id="KAK3930654.1"/>
    </source>
</evidence>
<organism evidence="3 4">
    <name type="scientific">Frankliniella fusca</name>
    <dbReference type="NCBI Taxonomy" id="407009"/>
    <lineage>
        <taxon>Eukaryota</taxon>
        <taxon>Metazoa</taxon>
        <taxon>Ecdysozoa</taxon>
        <taxon>Arthropoda</taxon>
        <taxon>Hexapoda</taxon>
        <taxon>Insecta</taxon>
        <taxon>Pterygota</taxon>
        <taxon>Neoptera</taxon>
        <taxon>Paraneoptera</taxon>
        <taxon>Thysanoptera</taxon>
        <taxon>Terebrantia</taxon>
        <taxon>Thripoidea</taxon>
        <taxon>Thripidae</taxon>
        <taxon>Frankliniella</taxon>
    </lineage>
</organism>
<keyword evidence="1" id="KW-0175">Coiled coil</keyword>
<dbReference type="InterPro" id="IPR001849">
    <property type="entry name" value="PH_domain"/>
</dbReference>
<dbReference type="Pfam" id="PF25530">
    <property type="entry name" value="EF-hand_SWAP70_N"/>
    <property type="match status" value="1"/>
</dbReference>
<dbReference type="EMBL" id="JAHWGI010001412">
    <property type="protein sequence ID" value="KAK3930654.1"/>
    <property type="molecule type" value="Genomic_DNA"/>
</dbReference>
<accession>A0AAE1I114</accession>
<reference evidence="3" key="1">
    <citation type="submission" date="2021-07" db="EMBL/GenBank/DDBJ databases">
        <authorList>
            <person name="Catto M.A."/>
            <person name="Jacobson A."/>
            <person name="Kennedy G."/>
            <person name="Labadie P."/>
            <person name="Hunt B.G."/>
            <person name="Srinivasan R."/>
        </authorList>
    </citation>
    <scope>NUCLEOTIDE SEQUENCE</scope>
    <source>
        <strain evidence="3">PL_HMW_Pooled</strain>
        <tissue evidence="3">Head</tissue>
    </source>
</reference>